<gene>
    <name evidence="2" type="ORF">EV146_101151</name>
</gene>
<proteinExistence type="predicted"/>
<keyword evidence="3" id="KW-1185">Reference proteome</keyword>
<organism evidence="2 3">
    <name type="scientific">Mesobacillus foraminis</name>
    <dbReference type="NCBI Taxonomy" id="279826"/>
    <lineage>
        <taxon>Bacteria</taxon>
        <taxon>Bacillati</taxon>
        <taxon>Bacillota</taxon>
        <taxon>Bacilli</taxon>
        <taxon>Bacillales</taxon>
        <taxon>Bacillaceae</taxon>
        <taxon>Mesobacillus</taxon>
    </lineage>
</organism>
<name>A0A4R2BME2_9BACI</name>
<dbReference type="AlphaFoldDB" id="A0A4R2BME2"/>
<dbReference type="Proteomes" id="UP000295689">
    <property type="component" value="Unassembled WGS sequence"/>
</dbReference>
<accession>A0A4R2BME2</accession>
<sequence length="43" mass="4994">MRSNREKPSKENQEQTEDKTKRKGCGCGSARRKLGTTRRKLSR</sequence>
<evidence type="ECO:0000313" key="3">
    <source>
        <dbReference type="Proteomes" id="UP000295689"/>
    </source>
</evidence>
<feature type="compositionally biased region" description="Basic and acidic residues" evidence="1">
    <location>
        <begin position="1"/>
        <end position="20"/>
    </location>
</feature>
<dbReference type="RefSeq" id="WP_258235956.1">
    <property type="nucleotide sequence ID" value="NZ_JABUHM010000006.1"/>
</dbReference>
<feature type="compositionally biased region" description="Basic residues" evidence="1">
    <location>
        <begin position="30"/>
        <end position="43"/>
    </location>
</feature>
<evidence type="ECO:0000313" key="2">
    <source>
        <dbReference type="EMBL" id="TCN27823.1"/>
    </source>
</evidence>
<reference evidence="2 3" key="1">
    <citation type="journal article" date="2015" name="Stand. Genomic Sci.">
        <title>Genomic Encyclopedia of Bacterial and Archaeal Type Strains, Phase III: the genomes of soil and plant-associated and newly described type strains.</title>
        <authorList>
            <person name="Whitman W.B."/>
            <person name="Woyke T."/>
            <person name="Klenk H.P."/>
            <person name="Zhou Y."/>
            <person name="Lilburn T.G."/>
            <person name="Beck B.J."/>
            <person name="De Vos P."/>
            <person name="Vandamme P."/>
            <person name="Eisen J.A."/>
            <person name="Garrity G."/>
            <person name="Hugenholtz P."/>
            <person name="Kyrpides N.C."/>
        </authorList>
    </citation>
    <scope>NUCLEOTIDE SEQUENCE [LARGE SCALE GENOMIC DNA]</scope>
    <source>
        <strain evidence="2 3">CV53</strain>
    </source>
</reference>
<dbReference type="EMBL" id="SLVV01000001">
    <property type="protein sequence ID" value="TCN27823.1"/>
    <property type="molecule type" value="Genomic_DNA"/>
</dbReference>
<evidence type="ECO:0000256" key="1">
    <source>
        <dbReference type="SAM" id="MobiDB-lite"/>
    </source>
</evidence>
<protein>
    <submittedName>
        <fullName evidence="2">Uncharacterized protein</fullName>
    </submittedName>
</protein>
<comment type="caution">
    <text evidence="2">The sequence shown here is derived from an EMBL/GenBank/DDBJ whole genome shotgun (WGS) entry which is preliminary data.</text>
</comment>
<feature type="region of interest" description="Disordered" evidence="1">
    <location>
        <begin position="1"/>
        <end position="43"/>
    </location>
</feature>